<dbReference type="GO" id="GO:0004523">
    <property type="term" value="F:RNA-DNA hybrid ribonuclease activity"/>
    <property type="evidence" value="ECO:0007669"/>
    <property type="project" value="InterPro"/>
</dbReference>
<name>A0AAD3TH65_NEPGR</name>
<keyword evidence="3" id="KW-1185">Reference proteome</keyword>
<reference evidence="2" key="1">
    <citation type="submission" date="2023-05" db="EMBL/GenBank/DDBJ databases">
        <title>Nepenthes gracilis genome sequencing.</title>
        <authorList>
            <person name="Fukushima K."/>
        </authorList>
    </citation>
    <scope>NUCLEOTIDE SEQUENCE</scope>
    <source>
        <strain evidence="2">SING2019-196</strain>
    </source>
</reference>
<dbReference type="InterPro" id="IPR036397">
    <property type="entry name" value="RNaseH_sf"/>
</dbReference>
<dbReference type="Pfam" id="PF13456">
    <property type="entry name" value="RVT_3"/>
    <property type="match status" value="1"/>
</dbReference>
<dbReference type="InterPro" id="IPR002156">
    <property type="entry name" value="RNaseH_domain"/>
</dbReference>
<evidence type="ECO:0000259" key="1">
    <source>
        <dbReference type="PROSITE" id="PS50879"/>
    </source>
</evidence>
<proteinExistence type="predicted"/>
<dbReference type="GO" id="GO:0003676">
    <property type="term" value="F:nucleic acid binding"/>
    <property type="evidence" value="ECO:0007669"/>
    <property type="project" value="InterPro"/>
</dbReference>
<dbReference type="Gene3D" id="3.30.420.10">
    <property type="entry name" value="Ribonuclease H-like superfamily/Ribonuclease H"/>
    <property type="match status" value="1"/>
</dbReference>
<dbReference type="AlphaFoldDB" id="A0AAD3TH65"/>
<evidence type="ECO:0000313" key="2">
    <source>
        <dbReference type="EMBL" id="GMH28697.1"/>
    </source>
</evidence>
<dbReference type="CDD" id="cd09279">
    <property type="entry name" value="RNase_HI_like"/>
    <property type="match status" value="1"/>
</dbReference>
<dbReference type="PANTHER" id="PTHR48475">
    <property type="entry name" value="RIBONUCLEASE H"/>
    <property type="match status" value="1"/>
</dbReference>
<evidence type="ECO:0000313" key="3">
    <source>
        <dbReference type="Proteomes" id="UP001279734"/>
    </source>
</evidence>
<organism evidence="2 3">
    <name type="scientific">Nepenthes gracilis</name>
    <name type="common">Slender pitcher plant</name>
    <dbReference type="NCBI Taxonomy" id="150966"/>
    <lineage>
        <taxon>Eukaryota</taxon>
        <taxon>Viridiplantae</taxon>
        <taxon>Streptophyta</taxon>
        <taxon>Embryophyta</taxon>
        <taxon>Tracheophyta</taxon>
        <taxon>Spermatophyta</taxon>
        <taxon>Magnoliopsida</taxon>
        <taxon>eudicotyledons</taxon>
        <taxon>Gunneridae</taxon>
        <taxon>Pentapetalae</taxon>
        <taxon>Caryophyllales</taxon>
        <taxon>Nepenthaceae</taxon>
        <taxon>Nepenthes</taxon>
    </lineage>
</organism>
<feature type="domain" description="RNase H type-1" evidence="1">
    <location>
        <begin position="1"/>
        <end position="128"/>
    </location>
</feature>
<comment type="caution">
    <text evidence="2">The sequence shown here is derived from an EMBL/GenBank/DDBJ whole genome shotgun (WGS) entry which is preliminary data.</text>
</comment>
<dbReference type="Proteomes" id="UP001279734">
    <property type="component" value="Unassembled WGS sequence"/>
</dbReference>
<dbReference type="SUPFAM" id="SSF53098">
    <property type="entry name" value="Ribonuclease H-like"/>
    <property type="match status" value="1"/>
</dbReference>
<dbReference type="InterPro" id="IPR012337">
    <property type="entry name" value="RNaseH-like_sf"/>
</dbReference>
<accession>A0AAD3TH65</accession>
<dbReference type="PANTHER" id="PTHR48475:SF1">
    <property type="entry name" value="RNASE H TYPE-1 DOMAIN-CONTAINING PROTEIN"/>
    <property type="match status" value="1"/>
</dbReference>
<gene>
    <name evidence="2" type="ORF">Nepgr_030540</name>
</gene>
<protein>
    <recommendedName>
        <fullName evidence="1">RNase H type-1 domain-containing protein</fullName>
    </recommendedName>
</protein>
<sequence length="145" mass="16330">MSTEHLCRQAGSRAGIILRTLDGSEIKYSLVSEFRITNNVTKYEALLMGLRLAKECSAKALVVYNDLKSVVNQIQETFEVSNPQLANYLVKAQAQAQAFEKIEIVHIPRTENWKANQLARVATTRSQESTQGVCWKSWPLSILMT</sequence>
<dbReference type="EMBL" id="BSYO01000035">
    <property type="protein sequence ID" value="GMH28697.1"/>
    <property type="molecule type" value="Genomic_DNA"/>
</dbReference>
<dbReference type="PROSITE" id="PS50879">
    <property type="entry name" value="RNASE_H_1"/>
    <property type="match status" value="1"/>
</dbReference>